<comment type="caution">
    <text evidence="3">The sequence shown here is derived from an EMBL/GenBank/DDBJ whole genome shotgun (WGS) entry which is preliminary data.</text>
</comment>
<evidence type="ECO:0000256" key="1">
    <source>
        <dbReference type="SAM" id="MobiDB-lite"/>
    </source>
</evidence>
<dbReference type="InterPro" id="IPR031359">
    <property type="entry name" value="NACHT_N"/>
</dbReference>
<dbReference type="AlphaFoldDB" id="A0A7C8NX00"/>
<organism evidence="3 4">
    <name type="scientific">Orbilia oligospora</name>
    <name type="common">Nematode-trapping fungus</name>
    <name type="synonym">Arthrobotrys oligospora</name>
    <dbReference type="NCBI Taxonomy" id="2813651"/>
    <lineage>
        <taxon>Eukaryota</taxon>
        <taxon>Fungi</taxon>
        <taxon>Dikarya</taxon>
        <taxon>Ascomycota</taxon>
        <taxon>Pezizomycotina</taxon>
        <taxon>Orbiliomycetes</taxon>
        <taxon>Orbiliales</taxon>
        <taxon>Orbiliaceae</taxon>
        <taxon>Orbilia</taxon>
    </lineage>
</organism>
<dbReference type="EMBL" id="WIQZ01000023">
    <property type="protein sequence ID" value="KAF3138248.1"/>
    <property type="molecule type" value="Genomic_DNA"/>
</dbReference>
<evidence type="ECO:0000313" key="4">
    <source>
        <dbReference type="Proteomes" id="UP000480548"/>
    </source>
</evidence>
<feature type="domain" description="NWD NACHT-NTPase N-terminal" evidence="2">
    <location>
        <begin position="153"/>
        <end position="295"/>
    </location>
</feature>
<sequence length="406" mass="45276">MSPPDSQAKRSGDDQNSASSHGTPIKNGGKTKITDAIASVFSVAALGVQLPNDTNSSLGQPAATSTTQPLLTTTQSLPVPTASANYTTRPLSGNIPAATGNFIIAGNSPWAEAINKLPKDERELLVLGGEIEGLRDKQKSQEWKIEIGEHKIILRDISEKIIVWLKTFKEVGDIAVQYDPVHAALPWAGVRFMLQMAISNSEARDAILIGTEQVIWMIGRYAAYEKMYLGFNLEFEESLRKSLVNFYGTIIQFLIKSKRFFDRSKIESVAKAVFPSTYSKELDSLQKAEANAMKDVEVARSQKINWSNKSNSEMIQKLTELLNKFDEPISRIDEKVGKINDMLDDEKRGQALEWASPINHNQDHNYYASKITPGTCSWLHRNEDFLNWRKSSSSSIFWLTGNGKYP</sequence>
<dbReference type="Proteomes" id="UP000480548">
    <property type="component" value="Unassembled WGS sequence"/>
</dbReference>
<dbReference type="Pfam" id="PF17100">
    <property type="entry name" value="NACHT_N"/>
    <property type="match status" value="1"/>
</dbReference>
<proteinExistence type="predicted"/>
<protein>
    <recommendedName>
        <fullName evidence="2">NWD NACHT-NTPase N-terminal domain-containing protein</fullName>
    </recommendedName>
</protein>
<evidence type="ECO:0000313" key="3">
    <source>
        <dbReference type="EMBL" id="KAF3138248.1"/>
    </source>
</evidence>
<gene>
    <name evidence="3" type="ORF">TWF703_004777</name>
</gene>
<reference evidence="3 4" key="1">
    <citation type="submission" date="2019-06" db="EMBL/GenBank/DDBJ databases">
        <authorList>
            <person name="Palmer J.M."/>
        </authorList>
    </citation>
    <scope>NUCLEOTIDE SEQUENCE [LARGE SCALE GENOMIC DNA]</scope>
    <source>
        <strain evidence="3 4">TWF703</strain>
    </source>
</reference>
<feature type="region of interest" description="Disordered" evidence="1">
    <location>
        <begin position="1"/>
        <end position="30"/>
    </location>
</feature>
<name>A0A7C8NX00_ORBOL</name>
<evidence type="ECO:0000259" key="2">
    <source>
        <dbReference type="Pfam" id="PF17100"/>
    </source>
</evidence>
<accession>A0A7C8NX00</accession>